<reference evidence="1" key="1">
    <citation type="submission" date="2022-07" db="EMBL/GenBank/DDBJ databases">
        <title>Genome Sequence of Phlebia brevispora.</title>
        <authorList>
            <person name="Buettner E."/>
        </authorList>
    </citation>
    <scope>NUCLEOTIDE SEQUENCE</scope>
    <source>
        <strain evidence="1">MPL23</strain>
    </source>
</reference>
<accession>A0ACC1T4R4</accession>
<name>A0ACC1T4R4_9APHY</name>
<sequence length="477" mass="53895">MGLPSSPASVSGSFDILIFDLGDVLFEWSLDVPTAIPPKEFRRFLHSAAWFDYEKGLITEDKCYSVLSQELALSVTDVEASFRAIRESLKICNNVLNLIQELKPGHRVFAMSNMAAPSWEFIRKRFPECDVFEHVFTSAAAGERKPNLGFYRHVLQQTGVDPRHAVFIDDQLQNVITARSFGMKGIVYEDYSSLERILRNLLGDPIERAWAFMRANTLHHLSYTSVGNNLNEHFTPLLILEATGDPSLVEYTPADGPWTFFPGETEYTTTLPPDVDSTSLAYTIVPHTVPDDTKHRVMDEILVNRTSDGIVQVYFGDTRPRVDAAVCVNVLHMFYTYDRGDDVKETFEWIHAVLETRAYIDGTRYYTTAEVFLYFLSRLVCGSSEVRERIGALYKERCRERIGIPGDALAFAMRVICCAEQGLDATVDAEKLQEMQEPDGSWSDGWFYHYPIVGLTVANRGLTTALAMKALKLVRGM</sequence>
<evidence type="ECO:0000313" key="1">
    <source>
        <dbReference type="EMBL" id="KAJ3553105.1"/>
    </source>
</evidence>
<organism evidence="1 2">
    <name type="scientific">Phlebia brevispora</name>
    <dbReference type="NCBI Taxonomy" id="194682"/>
    <lineage>
        <taxon>Eukaryota</taxon>
        <taxon>Fungi</taxon>
        <taxon>Dikarya</taxon>
        <taxon>Basidiomycota</taxon>
        <taxon>Agaricomycotina</taxon>
        <taxon>Agaricomycetes</taxon>
        <taxon>Polyporales</taxon>
        <taxon>Meruliaceae</taxon>
        <taxon>Phlebia</taxon>
    </lineage>
</organism>
<protein>
    <submittedName>
        <fullName evidence="1">Uncharacterized protein</fullName>
    </submittedName>
</protein>
<dbReference type="EMBL" id="JANHOG010000578">
    <property type="protein sequence ID" value="KAJ3553105.1"/>
    <property type="molecule type" value="Genomic_DNA"/>
</dbReference>
<gene>
    <name evidence="1" type="ORF">NM688_g3794</name>
</gene>
<proteinExistence type="predicted"/>
<comment type="caution">
    <text evidence="1">The sequence shown here is derived from an EMBL/GenBank/DDBJ whole genome shotgun (WGS) entry which is preliminary data.</text>
</comment>
<keyword evidence="2" id="KW-1185">Reference proteome</keyword>
<dbReference type="Proteomes" id="UP001148662">
    <property type="component" value="Unassembled WGS sequence"/>
</dbReference>
<evidence type="ECO:0000313" key="2">
    <source>
        <dbReference type="Proteomes" id="UP001148662"/>
    </source>
</evidence>